<evidence type="ECO:0000313" key="2">
    <source>
        <dbReference type="EMBL" id="MPN04940.1"/>
    </source>
</evidence>
<proteinExistence type="predicted"/>
<feature type="compositionally biased region" description="Basic and acidic residues" evidence="1">
    <location>
        <begin position="23"/>
        <end position="44"/>
    </location>
</feature>
<feature type="compositionally biased region" description="Low complexity" evidence="1">
    <location>
        <begin position="47"/>
        <end position="56"/>
    </location>
</feature>
<gene>
    <name evidence="2" type="ORF">SDC9_152189</name>
</gene>
<comment type="caution">
    <text evidence="2">The sequence shown here is derived from an EMBL/GenBank/DDBJ whole genome shotgun (WGS) entry which is preliminary data.</text>
</comment>
<feature type="region of interest" description="Disordered" evidence="1">
    <location>
        <begin position="1"/>
        <end position="80"/>
    </location>
</feature>
<name>A0A645EU27_9ZZZZ</name>
<accession>A0A645EU27</accession>
<dbReference type="EMBL" id="VSSQ01050856">
    <property type="protein sequence ID" value="MPN04940.1"/>
    <property type="molecule type" value="Genomic_DNA"/>
</dbReference>
<sequence length="80" mass="8413">MGEAGLGQPGDLGEVVVDVPPDGDLHAEEERQHGQPRPDPDQRRAQGRSQRAAVRAGCRLGRSHGTQGYRVAPPGRPAGA</sequence>
<feature type="compositionally biased region" description="Gly residues" evidence="1">
    <location>
        <begin position="1"/>
        <end position="10"/>
    </location>
</feature>
<organism evidence="2">
    <name type="scientific">bioreactor metagenome</name>
    <dbReference type="NCBI Taxonomy" id="1076179"/>
    <lineage>
        <taxon>unclassified sequences</taxon>
        <taxon>metagenomes</taxon>
        <taxon>ecological metagenomes</taxon>
    </lineage>
</organism>
<dbReference type="AlphaFoldDB" id="A0A645EU27"/>
<protein>
    <submittedName>
        <fullName evidence="2">Uncharacterized protein</fullName>
    </submittedName>
</protein>
<evidence type="ECO:0000256" key="1">
    <source>
        <dbReference type="SAM" id="MobiDB-lite"/>
    </source>
</evidence>
<feature type="compositionally biased region" description="Low complexity" evidence="1">
    <location>
        <begin position="11"/>
        <end position="22"/>
    </location>
</feature>
<reference evidence="2" key="1">
    <citation type="submission" date="2019-08" db="EMBL/GenBank/DDBJ databases">
        <authorList>
            <person name="Kucharzyk K."/>
            <person name="Murdoch R.W."/>
            <person name="Higgins S."/>
            <person name="Loffler F."/>
        </authorList>
    </citation>
    <scope>NUCLEOTIDE SEQUENCE</scope>
</reference>